<evidence type="ECO:0000313" key="1">
    <source>
        <dbReference type="EMBL" id="RXI56732.1"/>
    </source>
</evidence>
<sequence>MVGLLLSALCFFIAYLLSKSMQKDVEEREKVEGVIMVDLLTKYLGGFPTVSSDNKTVELTVKDNGVVFNFLGRKPMQFISKKDLLNAEVRSESQITEDISLGRVLAFGVVGLAMKKKNTVNKNYLVVSYNDKGQKRDVIMETSPHLTDKIAVRIRELIRGIY</sequence>
<accession>A0ABY0ETT2</accession>
<dbReference type="RefSeq" id="WP_039261361.1">
    <property type="nucleotide sequence ID" value="NZ_JSWD01000070.1"/>
</dbReference>
<reference evidence="1 2" key="1">
    <citation type="submission" date="2018-06" db="EMBL/GenBank/DDBJ databases">
        <title>Genome conservation of Clostridium tetani.</title>
        <authorList>
            <person name="Bruggemann H."/>
            <person name="Popoff M.R."/>
        </authorList>
    </citation>
    <scope>NUCLEOTIDE SEQUENCE [LARGE SCALE GENOMIC DNA]</scope>
    <source>
        <strain evidence="1 2">63.05</strain>
    </source>
</reference>
<evidence type="ECO:0000313" key="2">
    <source>
        <dbReference type="Proteomes" id="UP000290273"/>
    </source>
</evidence>
<protein>
    <submittedName>
        <fullName evidence="1">Uncharacterized protein</fullName>
    </submittedName>
</protein>
<dbReference type="Proteomes" id="UP000290273">
    <property type="component" value="Unassembled WGS sequence"/>
</dbReference>
<name>A0ABY0ETT2_CLOTA</name>
<organism evidence="1 2">
    <name type="scientific">Clostridium tetani</name>
    <dbReference type="NCBI Taxonomy" id="1513"/>
    <lineage>
        <taxon>Bacteria</taxon>
        <taxon>Bacillati</taxon>
        <taxon>Bacillota</taxon>
        <taxon>Clostridia</taxon>
        <taxon>Eubacteriales</taxon>
        <taxon>Clostridiaceae</taxon>
        <taxon>Clostridium</taxon>
    </lineage>
</organism>
<dbReference type="EMBL" id="QMAU01000029">
    <property type="protein sequence ID" value="RXI56732.1"/>
    <property type="molecule type" value="Genomic_DNA"/>
</dbReference>
<gene>
    <name evidence="1" type="ORF">DP131_06765</name>
</gene>
<proteinExistence type="predicted"/>
<comment type="caution">
    <text evidence="1">The sequence shown here is derived from an EMBL/GenBank/DDBJ whole genome shotgun (WGS) entry which is preliminary data.</text>
</comment>